<dbReference type="WBParaSite" id="PS1159_v2.g2597.t1">
    <property type="protein sequence ID" value="PS1159_v2.g2597.t1"/>
    <property type="gene ID" value="PS1159_v2.g2597"/>
</dbReference>
<evidence type="ECO:0000313" key="1">
    <source>
        <dbReference type="Proteomes" id="UP000887580"/>
    </source>
</evidence>
<sequence>MATKSVNLSQTEAEEICPAELILEITSKKYPDLVLDGIAPETQEQREKATEAFFEWIDDNCRFMNEHVVNYQILSNQVERNEQNAKLCEKSDGDVYFRLLSAMDRTMIMLKDIFEELDAVNTYLLSLYSHSTSLIRRHIDVVEKMNGDEETTDEMFESFKFDSNIEIGGNAAKLAEQIKKLEVEKENSESKTVTFKCEESIQKINEDGSCNVTMKWSFKN</sequence>
<protein>
    <submittedName>
        <fullName evidence="2">Uncharacterized protein</fullName>
    </submittedName>
</protein>
<proteinExistence type="predicted"/>
<name>A0AC35G9N7_9BILA</name>
<evidence type="ECO:0000313" key="2">
    <source>
        <dbReference type="WBParaSite" id="PS1159_v2.g2597.t1"/>
    </source>
</evidence>
<accession>A0AC35G9N7</accession>
<organism evidence="1 2">
    <name type="scientific">Panagrolaimus sp. PS1159</name>
    <dbReference type="NCBI Taxonomy" id="55785"/>
    <lineage>
        <taxon>Eukaryota</taxon>
        <taxon>Metazoa</taxon>
        <taxon>Ecdysozoa</taxon>
        <taxon>Nematoda</taxon>
        <taxon>Chromadorea</taxon>
        <taxon>Rhabditida</taxon>
        <taxon>Tylenchina</taxon>
        <taxon>Panagrolaimomorpha</taxon>
        <taxon>Panagrolaimoidea</taxon>
        <taxon>Panagrolaimidae</taxon>
        <taxon>Panagrolaimus</taxon>
    </lineage>
</organism>
<reference evidence="2" key="1">
    <citation type="submission" date="2022-11" db="UniProtKB">
        <authorList>
            <consortium name="WormBaseParasite"/>
        </authorList>
    </citation>
    <scope>IDENTIFICATION</scope>
</reference>
<dbReference type="Proteomes" id="UP000887580">
    <property type="component" value="Unplaced"/>
</dbReference>